<organism evidence="2 3">
    <name type="scientific">Aquimarina litoralis</name>
    <dbReference type="NCBI Taxonomy" id="584605"/>
    <lineage>
        <taxon>Bacteria</taxon>
        <taxon>Pseudomonadati</taxon>
        <taxon>Bacteroidota</taxon>
        <taxon>Flavobacteriia</taxon>
        <taxon>Flavobacteriales</taxon>
        <taxon>Flavobacteriaceae</taxon>
        <taxon>Aquimarina</taxon>
    </lineage>
</organism>
<comment type="caution">
    <text evidence="2">The sequence shown here is derived from an EMBL/GenBank/DDBJ whole genome shotgun (WGS) entry which is preliminary data.</text>
</comment>
<name>A0ABN1IHH0_9FLAO</name>
<dbReference type="RefSeq" id="WP_343910331.1">
    <property type="nucleotide sequence ID" value="NZ_BAAAGE010000001.1"/>
</dbReference>
<sequence>METDIKWSSSAIQVHNEKSILTLQINKSKLFTFSKIIALVAFVLLYAVVAVMSYMANSALFSELLKVGTILGLVAFVAFKSKNNFKSKSE</sequence>
<dbReference type="Proteomes" id="UP001501758">
    <property type="component" value="Unassembled WGS sequence"/>
</dbReference>
<proteinExistence type="predicted"/>
<evidence type="ECO:0000256" key="1">
    <source>
        <dbReference type="SAM" id="Phobius"/>
    </source>
</evidence>
<keyword evidence="3" id="KW-1185">Reference proteome</keyword>
<feature type="transmembrane region" description="Helical" evidence="1">
    <location>
        <begin position="36"/>
        <end position="54"/>
    </location>
</feature>
<evidence type="ECO:0000313" key="2">
    <source>
        <dbReference type="EMBL" id="GAA0713693.1"/>
    </source>
</evidence>
<protein>
    <submittedName>
        <fullName evidence="2">Uncharacterized protein</fullName>
    </submittedName>
</protein>
<keyword evidence="1" id="KW-0472">Membrane</keyword>
<accession>A0ABN1IHH0</accession>
<keyword evidence="1" id="KW-1133">Transmembrane helix</keyword>
<evidence type="ECO:0000313" key="3">
    <source>
        <dbReference type="Proteomes" id="UP001501758"/>
    </source>
</evidence>
<feature type="transmembrane region" description="Helical" evidence="1">
    <location>
        <begin position="60"/>
        <end position="79"/>
    </location>
</feature>
<keyword evidence="1" id="KW-0812">Transmembrane</keyword>
<gene>
    <name evidence="2" type="ORF">GCM10009430_05800</name>
</gene>
<reference evidence="2 3" key="1">
    <citation type="journal article" date="2019" name="Int. J. Syst. Evol. Microbiol.">
        <title>The Global Catalogue of Microorganisms (GCM) 10K type strain sequencing project: providing services to taxonomists for standard genome sequencing and annotation.</title>
        <authorList>
            <consortium name="The Broad Institute Genomics Platform"/>
            <consortium name="The Broad Institute Genome Sequencing Center for Infectious Disease"/>
            <person name="Wu L."/>
            <person name="Ma J."/>
        </authorList>
    </citation>
    <scope>NUCLEOTIDE SEQUENCE [LARGE SCALE GENOMIC DNA]</scope>
    <source>
        <strain evidence="2 3">JCM 15974</strain>
    </source>
</reference>
<dbReference type="EMBL" id="BAAAGE010000001">
    <property type="protein sequence ID" value="GAA0713693.1"/>
    <property type="molecule type" value="Genomic_DNA"/>
</dbReference>